<protein>
    <submittedName>
        <fullName evidence="2">Uncharacterized protein</fullName>
    </submittedName>
</protein>
<dbReference type="PANTHER" id="PTHR13465:SF2">
    <property type="entry name" value="PHAGOSOME ASSEMBLY FACTOR 1"/>
    <property type="match status" value="1"/>
</dbReference>
<dbReference type="EMBL" id="SEOQ01000707">
    <property type="protein sequence ID" value="TFY58036.1"/>
    <property type="molecule type" value="Genomic_DNA"/>
</dbReference>
<dbReference type="OrthoDB" id="411211at2759"/>
<evidence type="ECO:0000313" key="2">
    <source>
        <dbReference type="EMBL" id="TFY58036.1"/>
    </source>
</evidence>
<dbReference type="InterPro" id="IPR039156">
    <property type="entry name" value="PHAF1/BROMI"/>
</dbReference>
<reference evidence="2 3" key="1">
    <citation type="submission" date="2019-02" db="EMBL/GenBank/DDBJ databases">
        <title>Genome sequencing of the rare red list fungi Dentipellis fragilis.</title>
        <authorList>
            <person name="Buettner E."/>
            <person name="Kellner H."/>
        </authorList>
    </citation>
    <scope>NUCLEOTIDE SEQUENCE [LARGE SCALE GENOMIC DNA]</scope>
    <source>
        <strain evidence="2 3">DSM 105465</strain>
    </source>
</reference>
<organism evidence="2 3">
    <name type="scientific">Dentipellis fragilis</name>
    <dbReference type="NCBI Taxonomy" id="205917"/>
    <lineage>
        <taxon>Eukaryota</taxon>
        <taxon>Fungi</taxon>
        <taxon>Dikarya</taxon>
        <taxon>Basidiomycota</taxon>
        <taxon>Agaricomycotina</taxon>
        <taxon>Agaricomycetes</taxon>
        <taxon>Russulales</taxon>
        <taxon>Hericiaceae</taxon>
        <taxon>Dentipellis</taxon>
    </lineage>
</organism>
<proteinExistence type="inferred from homology"/>
<comment type="caution">
    <text evidence="2">The sequence shown here is derived from an EMBL/GenBank/DDBJ whole genome shotgun (WGS) entry which is preliminary data.</text>
</comment>
<dbReference type="AlphaFoldDB" id="A0A4Y9Y6A9"/>
<accession>A0A4Y9Y6A9</accession>
<dbReference type="STRING" id="205917.A0A4Y9Y6A9"/>
<gene>
    <name evidence="2" type="ORF">EVG20_g8307</name>
</gene>
<dbReference type="GO" id="GO:0043001">
    <property type="term" value="P:Golgi to plasma membrane protein transport"/>
    <property type="evidence" value="ECO:0007669"/>
    <property type="project" value="TreeGrafter"/>
</dbReference>
<dbReference type="GO" id="GO:0005802">
    <property type="term" value="C:trans-Golgi network"/>
    <property type="evidence" value="ECO:0007669"/>
    <property type="project" value="TreeGrafter"/>
</dbReference>
<evidence type="ECO:0000256" key="1">
    <source>
        <dbReference type="ARBA" id="ARBA00024339"/>
    </source>
</evidence>
<evidence type="ECO:0000313" key="3">
    <source>
        <dbReference type="Proteomes" id="UP000298327"/>
    </source>
</evidence>
<comment type="similarity">
    <text evidence="1">Belongs to the PHAF1 family.</text>
</comment>
<dbReference type="Proteomes" id="UP000298327">
    <property type="component" value="Unassembled WGS sequence"/>
</dbReference>
<dbReference type="PANTHER" id="PTHR13465">
    <property type="entry name" value="UPF0183 PROTEIN"/>
    <property type="match status" value="1"/>
</dbReference>
<dbReference type="InterPro" id="IPR005373">
    <property type="entry name" value="PHAF1"/>
</dbReference>
<name>A0A4Y9Y6A9_9AGAM</name>
<keyword evidence="3" id="KW-1185">Reference proteome</keyword>
<dbReference type="Pfam" id="PF03676">
    <property type="entry name" value="PHAF1"/>
    <property type="match status" value="1"/>
</dbReference>
<sequence length="392" mass="44404">MTPPRFLGHSLSSHPAMLSALDLDIRPAHGLGIFLLGSSLWSVLDLLRTHQHTFPHVDVKYDPDSPTTPVLLHLRPHLDLLFSGHQQRLHTIAVRRLRDPNFPLTLRYKDRVLSDPDTELRRVGVNLAFGPTYPGNDLRYPGVSFSFQDEALPDSSPQQAEDRMQQVKRVLISQTGFDGGVRDALAEVDDCQAMHGDVSEAIAKVHDGVLLRFYPKETEPVRIRLGVTTAQDLLCELGPPLRTFYKEDDRMSIHSRNPSEEEPAEPSYFYNYFQYGLDFLISDVTHIVKKIIIHTNVPGSALFQRYKRCPWQIEGRPEDDEDDSPPRVKFYDRVDTISHFLRPGETPPSMLFDRTDEEEALTLPSPTTRLVGFDGIVLEATQSAQVVSVTLF</sequence>